<dbReference type="GO" id="GO:0003824">
    <property type="term" value="F:catalytic activity"/>
    <property type="evidence" value="ECO:0007669"/>
    <property type="project" value="InterPro"/>
</dbReference>
<sequence length="332" mass="36284">MSARVSSEWSYRGLQALVMDNEFLRVVVLPELGGKIWQLTAVRSGRDFLWHNPRLKAQVVPFGTTYDDVFLGGWDELFPNDVPEELAGEPYPDHGELWASTWDWTVERSPEEVRLILTLRAPISGCSIEKTLTLRSGESHLRVRSRITNEGHTALPFLWKQHVAVPVSERASIGLGARTMYVEDFGAPRAGSPGETYPWPHLVGSDGSSTDMSKTLPPDSHVSEFQYATELDGGWCSVTYEDGTGIGLSFDPGVFRSCWLFASYGGWRGHEVLILEPCTGYPVSVTEGLEAGTHQVLPAGGTVETALTVVVYDQIASVSGISPDGGVEGQSL</sequence>
<protein>
    <submittedName>
        <fullName evidence="2">DUF5107 domain-containing protein</fullName>
    </submittedName>
</protein>
<dbReference type="Gene3D" id="2.70.98.10">
    <property type="match status" value="1"/>
</dbReference>
<dbReference type="OrthoDB" id="174931at2"/>
<name>A0A4U0RSS1_9ACTN</name>
<dbReference type="AlphaFoldDB" id="A0A4U0RSS1"/>
<comment type="caution">
    <text evidence="2">The sequence shown here is derived from an EMBL/GenBank/DDBJ whole genome shotgun (WGS) entry which is preliminary data.</text>
</comment>
<gene>
    <name evidence="2" type="ORF">FCI23_47080</name>
</gene>
<proteinExistence type="predicted"/>
<dbReference type="InterPro" id="IPR014718">
    <property type="entry name" value="GH-type_carb-bd"/>
</dbReference>
<accession>A0A4U0RSS1</accession>
<dbReference type="EMBL" id="SUMC01000117">
    <property type="protein sequence ID" value="TJZ99119.1"/>
    <property type="molecule type" value="Genomic_DNA"/>
</dbReference>
<dbReference type="SUPFAM" id="SSF74650">
    <property type="entry name" value="Galactose mutarotase-like"/>
    <property type="match status" value="1"/>
</dbReference>
<organism evidence="2 3">
    <name type="scientific">Actinacidiphila oryziradicis</name>
    <dbReference type="NCBI Taxonomy" id="2571141"/>
    <lineage>
        <taxon>Bacteria</taxon>
        <taxon>Bacillati</taxon>
        <taxon>Actinomycetota</taxon>
        <taxon>Actinomycetes</taxon>
        <taxon>Kitasatosporales</taxon>
        <taxon>Streptomycetaceae</taxon>
        <taxon>Actinacidiphila</taxon>
    </lineage>
</organism>
<feature type="domain" description="DUF5107" evidence="1">
    <location>
        <begin position="16"/>
        <end position="58"/>
    </location>
</feature>
<dbReference type="RefSeq" id="WP_136730167.1">
    <property type="nucleotide sequence ID" value="NZ_SUMC01000117.1"/>
</dbReference>
<dbReference type="GO" id="GO:0030246">
    <property type="term" value="F:carbohydrate binding"/>
    <property type="evidence" value="ECO:0007669"/>
    <property type="project" value="InterPro"/>
</dbReference>
<dbReference type="InterPro" id="IPR033396">
    <property type="entry name" value="DUF5107"/>
</dbReference>
<evidence type="ECO:0000313" key="3">
    <source>
        <dbReference type="Proteomes" id="UP000305778"/>
    </source>
</evidence>
<evidence type="ECO:0000259" key="1">
    <source>
        <dbReference type="Pfam" id="PF17128"/>
    </source>
</evidence>
<dbReference type="Pfam" id="PF17128">
    <property type="entry name" value="DUF5107"/>
    <property type="match status" value="1"/>
</dbReference>
<evidence type="ECO:0000313" key="2">
    <source>
        <dbReference type="EMBL" id="TJZ99119.1"/>
    </source>
</evidence>
<keyword evidence="3" id="KW-1185">Reference proteome</keyword>
<dbReference type="InterPro" id="IPR011013">
    <property type="entry name" value="Gal_mutarotase_sf_dom"/>
</dbReference>
<dbReference type="Proteomes" id="UP000305778">
    <property type="component" value="Unassembled WGS sequence"/>
</dbReference>
<reference evidence="2 3" key="1">
    <citation type="submission" date="2019-04" db="EMBL/GenBank/DDBJ databases">
        <title>Streptomyces oryziradicis sp. nov., a novel actinomycete isolated from rhizosphere soil of rice (Oryza sativa L.).</title>
        <authorList>
            <person name="Li C."/>
        </authorList>
    </citation>
    <scope>NUCLEOTIDE SEQUENCE [LARGE SCALE GENOMIC DNA]</scope>
    <source>
        <strain evidence="2 3">NEAU-C40</strain>
    </source>
</reference>
<dbReference type="GO" id="GO:0005975">
    <property type="term" value="P:carbohydrate metabolic process"/>
    <property type="evidence" value="ECO:0007669"/>
    <property type="project" value="InterPro"/>
</dbReference>